<feature type="region of interest" description="Disordered" evidence="1">
    <location>
        <begin position="1"/>
        <end position="24"/>
    </location>
</feature>
<dbReference type="InterPro" id="IPR007393">
    <property type="entry name" value="YlxR_dom"/>
</dbReference>
<dbReference type="RefSeq" id="WP_425548793.1">
    <property type="nucleotide sequence ID" value="NZ_BAAAZN010000015.1"/>
</dbReference>
<dbReference type="InterPro" id="IPR035931">
    <property type="entry name" value="YlxR-like_sf"/>
</dbReference>
<gene>
    <name evidence="3" type="ORF">GCM10022222_61140</name>
</gene>
<feature type="compositionally biased region" description="Polar residues" evidence="1">
    <location>
        <begin position="1"/>
        <end position="11"/>
    </location>
</feature>
<comment type="caution">
    <text evidence="3">The sequence shown here is derived from an EMBL/GenBank/DDBJ whole genome shotgun (WGS) entry which is preliminary data.</text>
</comment>
<name>A0ABP6XRB9_9PSEU</name>
<accession>A0ABP6XRB9</accession>
<dbReference type="EMBL" id="BAAAZN010000015">
    <property type="protein sequence ID" value="GAA3568830.1"/>
    <property type="molecule type" value="Genomic_DNA"/>
</dbReference>
<dbReference type="SUPFAM" id="SSF64376">
    <property type="entry name" value="YlxR-like"/>
    <property type="match status" value="1"/>
</dbReference>
<protein>
    <submittedName>
        <fullName evidence="3">YlxR family protein</fullName>
    </submittedName>
</protein>
<evidence type="ECO:0000259" key="2">
    <source>
        <dbReference type="Pfam" id="PF04296"/>
    </source>
</evidence>
<evidence type="ECO:0000313" key="4">
    <source>
        <dbReference type="Proteomes" id="UP001500689"/>
    </source>
</evidence>
<evidence type="ECO:0000313" key="3">
    <source>
        <dbReference type="EMBL" id="GAA3568830.1"/>
    </source>
</evidence>
<keyword evidence="4" id="KW-1185">Reference proteome</keyword>
<feature type="region of interest" description="Disordered" evidence="1">
    <location>
        <begin position="103"/>
        <end position="139"/>
    </location>
</feature>
<dbReference type="PANTHER" id="PTHR34215:SF1">
    <property type="entry name" value="YLXR DOMAIN-CONTAINING PROTEIN"/>
    <property type="match status" value="1"/>
</dbReference>
<dbReference type="Proteomes" id="UP001500689">
    <property type="component" value="Unassembled WGS sequence"/>
</dbReference>
<feature type="compositionally biased region" description="Basic and acidic residues" evidence="1">
    <location>
        <begin position="129"/>
        <end position="139"/>
    </location>
</feature>
<reference evidence="4" key="1">
    <citation type="journal article" date="2019" name="Int. J. Syst. Evol. Microbiol.">
        <title>The Global Catalogue of Microorganisms (GCM) 10K type strain sequencing project: providing services to taxonomists for standard genome sequencing and annotation.</title>
        <authorList>
            <consortium name="The Broad Institute Genomics Platform"/>
            <consortium name="The Broad Institute Genome Sequencing Center for Infectious Disease"/>
            <person name="Wu L."/>
            <person name="Ma J."/>
        </authorList>
    </citation>
    <scope>NUCLEOTIDE SEQUENCE [LARGE SCALE GENOMIC DNA]</scope>
    <source>
        <strain evidence="4">JCM 16898</strain>
    </source>
</reference>
<dbReference type="Gene3D" id="3.30.1230.10">
    <property type="entry name" value="YlxR-like"/>
    <property type="match status" value="1"/>
</dbReference>
<organism evidence="3 4">
    <name type="scientific">Amycolatopsis ultiminotia</name>
    <dbReference type="NCBI Taxonomy" id="543629"/>
    <lineage>
        <taxon>Bacteria</taxon>
        <taxon>Bacillati</taxon>
        <taxon>Actinomycetota</taxon>
        <taxon>Actinomycetes</taxon>
        <taxon>Pseudonocardiales</taxon>
        <taxon>Pseudonocardiaceae</taxon>
        <taxon>Amycolatopsis</taxon>
    </lineage>
</organism>
<dbReference type="PANTHER" id="PTHR34215">
    <property type="entry name" value="BLL0784 PROTEIN"/>
    <property type="match status" value="1"/>
</dbReference>
<feature type="domain" description="YlxR" evidence="2">
    <location>
        <begin position="33"/>
        <end position="95"/>
    </location>
</feature>
<dbReference type="Pfam" id="PF04296">
    <property type="entry name" value="YlxR"/>
    <property type="match status" value="1"/>
</dbReference>
<proteinExistence type="predicted"/>
<dbReference type="InterPro" id="IPR037465">
    <property type="entry name" value="YlxR"/>
</dbReference>
<evidence type="ECO:0000256" key="1">
    <source>
        <dbReference type="SAM" id="MobiDB-lite"/>
    </source>
</evidence>
<sequence>MKTQALDSTVVQRPRRASVSTAEHQRDRSFPVRTCIGCRQRALIGELLRVVAVDGRLVLDERRRLPGRGAWLHPGPGCLSRAERKRAFPRALRATGTLEAAGLREHPAFTADIGSGTSPGPWEQGSRSTRHESAVKLKP</sequence>